<keyword evidence="1" id="KW-1133">Transmembrane helix</keyword>
<dbReference type="AlphaFoldDB" id="A0A146JZU6"/>
<dbReference type="EMBL" id="GDID01007552">
    <property type="protein sequence ID" value="JAP89054.1"/>
    <property type="molecule type" value="Transcribed_RNA"/>
</dbReference>
<dbReference type="SUPFAM" id="SSF50985">
    <property type="entry name" value="RCC1/BLIP-II"/>
    <property type="match status" value="1"/>
</dbReference>
<reference evidence="2" key="1">
    <citation type="submission" date="2015-07" db="EMBL/GenBank/DDBJ databases">
        <title>Adaptation to a free-living lifestyle via gene acquisitions in the diplomonad Trepomonas sp. PC1.</title>
        <authorList>
            <person name="Xu F."/>
            <person name="Jerlstrom-Hultqvist J."/>
            <person name="Kolisko M."/>
            <person name="Simpson A.G.B."/>
            <person name="Roger A.J."/>
            <person name="Svard S.G."/>
            <person name="Andersson J.O."/>
        </authorList>
    </citation>
    <scope>NUCLEOTIDE SEQUENCE</scope>
    <source>
        <strain evidence="2">PC1</strain>
    </source>
</reference>
<feature type="transmembrane region" description="Helical" evidence="1">
    <location>
        <begin position="332"/>
        <end position="357"/>
    </location>
</feature>
<evidence type="ECO:0000313" key="2">
    <source>
        <dbReference type="EMBL" id="JAP89054.1"/>
    </source>
</evidence>
<organism evidence="2">
    <name type="scientific">Trepomonas sp. PC1</name>
    <dbReference type="NCBI Taxonomy" id="1076344"/>
    <lineage>
        <taxon>Eukaryota</taxon>
        <taxon>Metamonada</taxon>
        <taxon>Diplomonadida</taxon>
        <taxon>Hexamitidae</taxon>
        <taxon>Hexamitinae</taxon>
        <taxon>Trepomonas</taxon>
    </lineage>
</organism>
<name>A0A146JZU6_9EUKA</name>
<feature type="non-terminal residue" evidence="2">
    <location>
        <position position="358"/>
    </location>
</feature>
<sequence>DISMFGLNPVKNSKCLTRPQSIPTQLNVTKVYQTSRGTIWFIGSTVYHFNSETLQFNPIKGLYKYKISEITHNMFLTTNGKVYEYTSGSSDIQPNLIQLPFNISDEKLLNISSIDSVRFIITNKQVYFKGICPTNSGLCGSKSGTITNFEKFVLPEEIDEIQQAISSKNYLIIKSKSNFYSLGESAGQLCIQTPLPYTQEFTKINSTLSNLYLGSSSVLYQTNDTFQYCGLSKEMKNGSLIIQPINKQIQAPNNVLSVGLSYDQLIFVTDSAIYTQNILMTSDLMCQIENNHNYTNTRLADSKDYDSVQFDGKIAYFYKQFASTEPKFNLNIGAIIGVIMGVLIIIAFIAISVTIVMK</sequence>
<keyword evidence="1" id="KW-0472">Membrane</keyword>
<protein>
    <recommendedName>
        <fullName evidence="3">Transmembrane protein</fullName>
    </recommendedName>
</protein>
<evidence type="ECO:0000256" key="1">
    <source>
        <dbReference type="SAM" id="Phobius"/>
    </source>
</evidence>
<proteinExistence type="predicted"/>
<feature type="non-terminal residue" evidence="2">
    <location>
        <position position="1"/>
    </location>
</feature>
<dbReference type="InterPro" id="IPR009091">
    <property type="entry name" value="RCC1/BLIP-II"/>
</dbReference>
<gene>
    <name evidence="2" type="ORF">TPC1_31451</name>
</gene>
<accession>A0A146JZU6</accession>
<evidence type="ECO:0008006" key="3">
    <source>
        <dbReference type="Google" id="ProtNLM"/>
    </source>
</evidence>
<keyword evidence="1" id="KW-0812">Transmembrane</keyword>